<evidence type="ECO:0000313" key="1">
    <source>
        <dbReference type="EMBL" id="ANF25537.1"/>
    </source>
</evidence>
<protein>
    <submittedName>
        <fullName evidence="1">TIGR02444 family protein</fullName>
    </submittedName>
</protein>
<gene>
    <name evidence="1" type="ORF">PS273GM_10430</name>
</gene>
<evidence type="ECO:0000313" key="2">
    <source>
        <dbReference type="Proteomes" id="UP000077787"/>
    </source>
</evidence>
<dbReference type="RefSeq" id="WP_045430858.1">
    <property type="nucleotide sequence ID" value="NZ_CP015641.1"/>
</dbReference>
<dbReference type="InterPro" id="IPR012659">
    <property type="entry name" value="CHP02444"/>
</dbReference>
<dbReference type="NCBIfam" id="TIGR02444">
    <property type="entry name" value="TIGR02444 family protein"/>
    <property type="match status" value="1"/>
</dbReference>
<accession>A0A172WQA1</accession>
<organism evidence="1 2">
    <name type="scientific">Stutzerimonas stutzeri</name>
    <name type="common">Pseudomonas stutzeri</name>
    <dbReference type="NCBI Taxonomy" id="316"/>
    <lineage>
        <taxon>Bacteria</taxon>
        <taxon>Pseudomonadati</taxon>
        <taxon>Pseudomonadota</taxon>
        <taxon>Gammaproteobacteria</taxon>
        <taxon>Pseudomonadales</taxon>
        <taxon>Pseudomonadaceae</taxon>
        <taxon>Stutzerimonas</taxon>
    </lineage>
</organism>
<dbReference type="Pfam" id="PF09523">
    <property type="entry name" value="DUF2390"/>
    <property type="match status" value="1"/>
</dbReference>
<sequence>MNNDELWNFALACYAEPGVEKACLELQALGMDVCLLLACVWLEIRGIHQNAQRLEDLKQLSEDWQSAVVLPLRNLRQAWREQAAIDTELASLRQRVKTLELDAERTQLDRLQQATQHWLREDGSNNWLNQLCTGIKGDPDALLTVLRRAASQLDAGGAD</sequence>
<dbReference type="Proteomes" id="UP000077787">
    <property type="component" value="Chromosome"/>
</dbReference>
<proteinExistence type="predicted"/>
<dbReference type="AlphaFoldDB" id="A0A172WQA1"/>
<dbReference type="OrthoDB" id="5795846at2"/>
<reference evidence="1 2" key="1">
    <citation type="submission" date="2016-05" db="EMBL/GenBank/DDBJ databases">
        <title>Genome sequence of Pseudomonas stutzeri 273 and identification of the exopolysaccharide biosynthesis locus.</title>
        <authorList>
            <person name="Wu S."/>
            <person name="Sun C."/>
        </authorList>
    </citation>
    <scope>NUCLEOTIDE SEQUENCE [LARGE SCALE GENOMIC DNA]</scope>
    <source>
        <strain evidence="1 2">273</strain>
    </source>
</reference>
<dbReference type="EMBL" id="CP015641">
    <property type="protein sequence ID" value="ANF25537.1"/>
    <property type="molecule type" value="Genomic_DNA"/>
</dbReference>
<name>A0A172WQA1_STUST</name>